<feature type="chain" id="PRO_5008043610" evidence="1">
    <location>
        <begin position="20"/>
        <end position="180"/>
    </location>
</feature>
<dbReference type="OrthoDB" id="5356630at2759"/>
<dbReference type="VEuPathDB" id="FungiDB:MMYC01_205944"/>
<sequence length="180" mass="18927">MIANLKTVLPFLLAPLTLAAPQPENLNHAPRQAAGEIVPTSIISHDLAWQVPNMCLSPGTRPSAYRRIQAGNECWLELTTTPPTTLVPNPGAQLDVFRMWGPGSCEGGATGNNRDVQLGRLNVPGSGAASWGAVYNAHLTGRVPCPAAGTTENIEIVAVGEPGEVTFPQEAGAGLRIRYA</sequence>
<reference evidence="2 3" key="1">
    <citation type="journal article" date="2016" name="Genome Announc.">
        <title>Genome Sequence of Madurella mycetomatis mm55, Isolated from a Human Mycetoma Case in Sudan.</title>
        <authorList>
            <person name="Smit S."/>
            <person name="Derks M.F."/>
            <person name="Bervoets S."/>
            <person name="Fahal A."/>
            <person name="van Leeuwen W."/>
            <person name="van Belkum A."/>
            <person name="van de Sande W.W."/>
        </authorList>
    </citation>
    <scope>NUCLEOTIDE SEQUENCE [LARGE SCALE GENOMIC DNA]</scope>
    <source>
        <strain evidence="3">mm55</strain>
    </source>
</reference>
<feature type="signal peptide" evidence="1">
    <location>
        <begin position="1"/>
        <end position="19"/>
    </location>
</feature>
<dbReference type="AlphaFoldDB" id="A0A175W2C0"/>
<organism evidence="2 3">
    <name type="scientific">Madurella mycetomatis</name>
    <dbReference type="NCBI Taxonomy" id="100816"/>
    <lineage>
        <taxon>Eukaryota</taxon>
        <taxon>Fungi</taxon>
        <taxon>Dikarya</taxon>
        <taxon>Ascomycota</taxon>
        <taxon>Pezizomycotina</taxon>
        <taxon>Sordariomycetes</taxon>
        <taxon>Sordariomycetidae</taxon>
        <taxon>Sordariales</taxon>
        <taxon>Sordariales incertae sedis</taxon>
        <taxon>Madurella</taxon>
    </lineage>
</organism>
<keyword evidence="1" id="KW-0732">Signal</keyword>
<keyword evidence="3" id="KW-1185">Reference proteome</keyword>
<dbReference type="Proteomes" id="UP000078237">
    <property type="component" value="Unassembled WGS sequence"/>
</dbReference>
<name>A0A175W2C0_9PEZI</name>
<accession>A0A175W2C0</accession>
<gene>
    <name evidence="2" type="ORF">MMYC01_205944</name>
</gene>
<evidence type="ECO:0000256" key="1">
    <source>
        <dbReference type="SAM" id="SignalP"/>
    </source>
</evidence>
<comment type="caution">
    <text evidence="2">The sequence shown here is derived from an EMBL/GenBank/DDBJ whole genome shotgun (WGS) entry which is preliminary data.</text>
</comment>
<proteinExistence type="predicted"/>
<dbReference type="EMBL" id="LCTW02000145">
    <property type="protein sequence ID" value="KXX77806.1"/>
    <property type="molecule type" value="Genomic_DNA"/>
</dbReference>
<protein>
    <submittedName>
        <fullName evidence="2">Uncharacterized protein</fullName>
    </submittedName>
</protein>
<evidence type="ECO:0000313" key="2">
    <source>
        <dbReference type="EMBL" id="KXX77806.1"/>
    </source>
</evidence>
<evidence type="ECO:0000313" key="3">
    <source>
        <dbReference type="Proteomes" id="UP000078237"/>
    </source>
</evidence>